<feature type="compositionally biased region" description="Basic and acidic residues" evidence="2">
    <location>
        <begin position="439"/>
        <end position="448"/>
    </location>
</feature>
<dbReference type="AlphaFoldDB" id="A0A364KLX1"/>
<feature type="region of interest" description="Disordered" evidence="2">
    <location>
        <begin position="128"/>
        <end position="214"/>
    </location>
</feature>
<feature type="domain" description="RING-type" evidence="3">
    <location>
        <begin position="29"/>
        <end position="65"/>
    </location>
</feature>
<feature type="compositionally biased region" description="Basic residues" evidence="2">
    <location>
        <begin position="761"/>
        <end position="771"/>
    </location>
</feature>
<dbReference type="GO" id="GO:0016567">
    <property type="term" value="P:protein ubiquitination"/>
    <property type="evidence" value="ECO:0007669"/>
    <property type="project" value="InterPro"/>
</dbReference>
<dbReference type="Gene3D" id="3.30.40.10">
    <property type="entry name" value="Zinc/RING finger domain, C3HC4 (zinc finger)"/>
    <property type="match status" value="1"/>
</dbReference>
<dbReference type="STRING" id="1196081.A0A364KLX1"/>
<dbReference type="SUPFAM" id="SSF57850">
    <property type="entry name" value="RING/U-box"/>
    <property type="match status" value="1"/>
</dbReference>
<feature type="compositionally biased region" description="Basic and acidic residues" evidence="2">
    <location>
        <begin position="850"/>
        <end position="863"/>
    </location>
</feature>
<comment type="caution">
    <text evidence="4">The sequence shown here is derived from an EMBL/GenBank/DDBJ whole genome shotgun (WGS) entry which is preliminary data.</text>
</comment>
<organism evidence="4 5">
    <name type="scientific">Talaromyces amestolkiae</name>
    <dbReference type="NCBI Taxonomy" id="1196081"/>
    <lineage>
        <taxon>Eukaryota</taxon>
        <taxon>Fungi</taxon>
        <taxon>Dikarya</taxon>
        <taxon>Ascomycota</taxon>
        <taxon>Pezizomycotina</taxon>
        <taxon>Eurotiomycetes</taxon>
        <taxon>Eurotiomycetidae</taxon>
        <taxon>Eurotiales</taxon>
        <taxon>Trichocomaceae</taxon>
        <taxon>Talaromyces</taxon>
        <taxon>Talaromyces sect. Talaromyces</taxon>
    </lineage>
</organism>
<accession>A0A364KLX1</accession>
<feature type="compositionally biased region" description="Basic and acidic residues" evidence="2">
    <location>
        <begin position="90"/>
        <end position="100"/>
    </location>
</feature>
<dbReference type="GO" id="GO:0006397">
    <property type="term" value="P:mRNA processing"/>
    <property type="evidence" value="ECO:0007669"/>
    <property type="project" value="InterPro"/>
</dbReference>
<dbReference type="PANTHER" id="PTHR15439:SF26">
    <property type="entry name" value="VAD-4"/>
    <property type="match status" value="1"/>
</dbReference>
<feature type="compositionally biased region" description="Polar residues" evidence="2">
    <location>
        <begin position="554"/>
        <end position="577"/>
    </location>
</feature>
<feature type="compositionally biased region" description="Basic and acidic residues" evidence="2">
    <location>
        <begin position="588"/>
        <end position="603"/>
    </location>
</feature>
<feature type="compositionally biased region" description="Basic and acidic residues" evidence="2">
    <location>
        <begin position="791"/>
        <end position="835"/>
    </location>
</feature>
<dbReference type="InterPro" id="IPR001841">
    <property type="entry name" value="Znf_RING"/>
</dbReference>
<dbReference type="InterPro" id="IPR033489">
    <property type="entry name" value="RBBP6"/>
</dbReference>
<feature type="region of interest" description="Disordered" evidence="2">
    <location>
        <begin position="546"/>
        <end position="632"/>
    </location>
</feature>
<dbReference type="EMBL" id="MIKG01000001">
    <property type="protein sequence ID" value="RAO64537.1"/>
    <property type="molecule type" value="Genomic_DNA"/>
</dbReference>
<dbReference type="GO" id="GO:0008270">
    <property type="term" value="F:zinc ion binding"/>
    <property type="evidence" value="ECO:0007669"/>
    <property type="project" value="UniProtKB-KW"/>
</dbReference>
<feature type="compositionally biased region" description="Basic and acidic residues" evidence="2">
    <location>
        <begin position="690"/>
        <end position="760"/>
    </location>
</feature>
<feature type="compositionally biased region" description="Low complexity" evidence="2">
    <location>
        <begin position="101"/>
        <end position="112"/>
    </location>
</feature>
<keyword evidence="1" id="KW-0479">Metal-binding</keyword>
<dbReference type="GO" id="GO:0005634">
    <property type="term" value="C:nucleus"/>
    <property type="evidence" value="ECO:0007669"/>
    <property type="project" value="TreeGrafter"/>
</dbReference>
<name>A0A364KLX1_TALAM</name>
<gene>
    <name evidence="4" type="ORF">BHQ10_000549</name>
</gene>
<dbReference type="PANTHER" id="PTHR15439">
    <property type="entry name" value="RETINOBLASTOMA-BINDING PROTEIN 6"/>
    <property type="match status" value="1"/>
</dbReference>
<dbReference type="RefSeq" id="XP_040729054.1">
    <property type="nucleotide sequence ID" value="XM_040877971.1"/>
</dbReference>
<feature type="region of interest" description="Disordered" evidence="2">
    <location>
        <begin position="90"/>
        <end position="114"/>
    </location>
</feature>
<keyword evidence="1" id="KW-0863">Zinc-finger</keyword>
<keyword evidence="1" id="KW-0862">Zinc</keyword>
<protein>
    <recommendedName>
        <fullName evidence="3">RING-type domain-containing protein</fullName>
    </recommendedName>
</protein>
<dbReference type="Proteomes" id="UP000249363">
    <property type="component" value="Unassembled WGS sequence"/>
</dbReference>
<dbReference type="InterPro" id="IPR013083">
    <property type="entry name" value="Znf_RING/FYVE/PHD"/>
</dbReference>
<sequence length="863" mass="95025">MMASTELSQSLLDIISSLTQDDIPFKLRCAICNNLAINAFRLPCCDQAICESCQTSLPESCPVCEHNPVSPDLCKPNKALRTTLKAFLRTEEKKREKDRPSTTPAVTTAPTSNVLVETQGEPAIPATKTADTVVSTETVPTESAVAVATDKPSVDENEAPPGAPPVQGNGDLVPPTGENGIDPVSANSASIDPEATEGTEAKHAQSESEPNQVFPNMGAGMAGMMPGMNWGGQDMSAMAQFMPNAMGNFANTMGMPGMGPMNAAQGMFGGFGMNMSNMSNGMNMGYGTEQQMYNNWDNSQNNMYNANPYSNGMGQDYGTSGYAGYMSQPNGNYSQMQQYSNQNFQNGYYGNGPGYMRGMGRGRGRGFYRGRGGYDHANYYQQNYQNNVSQESVNQGGGQTEDDIQKFNNELAPGGSDDFSEGPKDSTIIGPEDANAADGTDRTDKPLESDINGEPTSRDEEPTSQLQGIPTIDSIDSAPPQAMSPMGYSRGPVPVLDQGYGRGRGFGRGGFMSHRGGYYNNVQGPPTGQGVVGAPLAPRAMREGINRGGLLSGSRRTASISQTAENSSRGATPTIAQENVVAHSPSVVDHKPRSYSPSRERSPRPSRPQSPPSPESRQSRIRRRDRSESARGSVDVALTLTLRAALIPSFCRSVSRHRDRGSAAATNGDDKYDLARRIANAQRLGKGSSSRHEKDSRKRDRSEREKRHDNGSDRDTDRDRDRRHERDKPRDRDRDRDREKDRKRSRRDRSLSGDESDSSRRHSRRSKRSHREGRDVGEMERPSERGTTSTKDPHTLEREARNRERLMKEKQRRDAMTTERDSKSSHRQHDRETNSGRRLNYKYEGDDDDMSRVEEEREAGRWR</sequence>
<feature type="compositionally biased region" description="Low complexity" evidence="2">
    <location>
        <begin position="132"/>
        <end position="145"/>
    </location>
</feature>
<evidence type="ECO:0000256" key="1">
    <source>
        <dbReference type="PROSITE-ProRule" id="PRU00175"/>
    </source>
</evidence>
<reference evidence="4 5" key="1">
    <citation type="journal article" date="2017" name="Biotechnol. Biofuels">
        <title>Differential beta-glucosidase expression as a function of carbon source availability in Talaromyces amestolkiae: a genomic and proteomic approach.</title>
        <authorList>
            <person name="de Eugenio L.I."/>
            <person name="Mendez-Liter J.A."/>
            <person name="Nieto-Dominguez M."/>
            <person name="Alonso L."/>
            <person name="Gil-Munoz J."/>
            <person name="Barriuso J."/>
            <person name="Prieto A."/>
            <person name="Martinez M.J."/>
        </authorList>
    </citation>
    <scope>NUCLEOTIDE SEQUENCE [LARGE SCALE GENOMIC DNA]</scope>
    <source>
        <strain evidence="4 5">CIB</strain>
    </source>
</reference>
<proteinExistence type="predicted"/>
<feature type="compositionally biased region" description="Basic and acidic residues" evidence="2">
    <location>
        <begin position="772"/>
        <end position="784"/>
    </location>
</feature>
<evidence type="ECO:0000256" key="2">
    <source>
        <dbReference type="SAM" id="MobiDB-lite"/>
    </source>
</evidence>
<dbReference type="GeneID" id="63789766"/>
<evidence type="ECO:0000259" key="3">
    <source>
        <dbReference type="PROSITE" id="PS50089"/>
    </source>
</evidence>
<dbReference type="CDD" id="cd16620">
    <property type="entry name" value="vRING-HC-C4C4_RBBP6"/>
    <property type="match status" value="1"/>
</dbReference>
<evidence type="ECO:0000313" key="5">
    <source>
        <dbReference type="Proteomes" id="UP000249363"/>
    </source>
</evidence>
<dbReference type="OrthoDB" id="106784at2759"/>
<dbReference type="GO" id="GO:0006511">
    <property type="term" value="P:ubiquitin-dependent protein catabolic process"/>
    <property type="evidence" value="ECO:0007669"/>
    <property type="project" value="TreeGrafter"/>
</dbReference>
<keyword evidence="5" id="KW-1185">Reference proteome</keyword>
<dbReference type="GO" id="GO:0061630">
    <property type="term" value="F:ubiquitin protein ligase activity"/>
    <property type="evidence" value="ECO:0007669"/>
    <property type="project" value="InterPro"/>
</dbReference>
<feature type="compositionally biased region" description="Pro residues" evidence="2">
    <location>
        <begin position="605"/>
        <end position="614"/>
    </location>
</feature>
<dbReference type="PROSITE" id="PS50089">
    <property type="entry name" value="ZF_RING_2"/>
    <property type="match status" value="1"/>
</dbReference>
<evidence type="ECO:0000313" key="4">
    <source>
        <dbReference type="EMBL" id="RAO64537.1"/>
    </source>
</evidence>
<feature type="region of interest" description="Disordered" evidence="2">
    <location>
        <begin position="390"/>
        <end position="474"/>
    </location>
</feature>
<feature type="region of interest" description="Disordered" evidence="2">
    <location>
        <begin position="681"/>
        <end position="863"/>
    </location>
</feature>